<feature type="region of interest" description="Disordered" evidence="1">
    <location>
        <begin position="104"/>
        <end position="174"/>
    </location>
</feature>
<dbReference type="EMBL" id="MCFA01000182">
    <property type="protein sequence ID" value="ORY00548.1"/>
    <property type="molecule type" value="Genomic_DNA"/>
</dbReference>
<evidence type="ECO:0000313" key="3">
    <source>
        <dbReference type="Proteomes" id="UP000193144"/>
    </source>
</evidence>
<evidence type="ECO:0000256" key="1">
    <source>
        <dbReference type="SAM" id="MobiDB-lite"/>
    </source>
</evidence>
<name>A0A1Y1YR88_9PLEO</name>
<comment type="caution">
    <text evidence="2">The sequence shown here is derived from an EMBL/GenBank/DDBJ whole genome shotgun (WGS) entry which is preliminary data.</text>
</comment>
<evidence type="ECO:0000313" key="2">
    <source>
        <dbReference type="EMBL" id="ORY00548.1"/>
    </source>
</evidence>
<reference evidence="2 3" key="1">
    <citation type="submission" date="2016-07" db="EMBL/GenBank/DDBJ databases">
        <title>Pervasive Adenine N6-methylation of Active Genes in Fungi.</title>
        <authorList>
            <consortium name="DOE Joint Genome Institute"/>
            <person name="Mondo S.J."/>
            <person name="Dannebaum R.O."/>
            <person name="Kuo R.C."/>
            <person name="Labutti K."/>
            <person name="Haridas S."/>
            <person name="Kuo A."/>
            <person name="Salamov A."/>
            <person name="Ahrendt S.R."/>
            <person name="Lipzen A."/>
            <person name="Sullivan W."/>
            <person name="Andreopoulos W.B."/>
            <person name="Clum A."/>
            <person name="Lindquist E."/>
            <person name="Daum C."/>
            <person name="Ramamoorthy G.K."/>
            <person name="Gryganskyi A."/>
            <person name="Culley D."/>
            <person name="Magnuson J.K."/>
            <person name="James T.Y."/>
            <person name="O'Malley M.A."/>
            <person name="Stajich J.E."/>
            <person name="Spatafora J.W."/>
            <person name="Visel A."/>
            <person name="Grigoriev I.V."/>
        </authorList>
    </citation>
    <scope>NUCLEOTIDE SEQUENCE [LARGE SCALE GENOMIC DNA]</scope>
    <source>
        <strain evidence="2 3">CBS 115471</strain>
    </source>
</reference>
<feature type="region of interest" description="Disordered" evidence="1">
    <location>
        <begin position="1"/>
        <end position="92"/>
    </location>
</feature>
<feature type="compositionally biased region" description="Basic and acidic residues" evidence="1">
    <location>
        <begin position="53"/>
        <end position="92"/>
    </location>
</feature>
<feature type="compositionally biased region" description="Basic and acidic residues" evidence="1">
    <location>
        <begin position="130"/>
        <end position="174"/>
    </location>
</feature>
<sequence length="450" mass="51452">MKPDPLHTICVKDDEKSDDEDQKKRKGNCPDNKVLDLKEGPQKPETTANDLKCAIDDEKDCKPPKLPETRQNGKEIDDTFKPKCLDADDNDKTKCDENQQFTEVTVGPDGKGRKTCRPTRQYQNKKKTRMEKLKDKFKKMWDDAKDDRKKKDEERKARKEKIEEEKKKKSKKIEDDKKKKIKSYKCGMATAMVAGQEIAGLKPSKRRLAKREGDGQAHVDSYMDMTACYFDAEFVDSDDFLQYWPADFNVDEIGINVDDKAYMEAFMERMDKADFDFWASHDFCKRDGNGTVEARCPPEKRQEVVSKQVEYEEHRQSAARALKRGFSKPGRPGRRDETLNAENFCDMSNTAKRDTPGTEAVEKRNPFMIFVEIALFAARMAGSLLSRVIPRLASFSPRLSNLLSKTPKNLFKLAPKGQAGNAGSREAMKQAFKKLADHPAFKKCLKDGKP</sequence>
<feature type="compositionally biased region" description="Basic residues" evidence="1">
    <location>
        <begin position="113"/>
        <end position="129"/>
    </location>
</feature>
<feature type="compositionally biased region" description="Basic and acidic residues" evidence="1">
    <location>
        <begin position="1"/>
        <end position="15"/>
    </location>
</feature>
<feature type="compositionally biased region" description="Basic and acidic residues" evidence="1">
    <location>
        <begin position="33"/>
        <end position="42"/>
    </location>
</feature>
<accession>A0A1Y1YR88</accession>
<dbReference type="OrthoDB" id="3773350at2759"/>
<dbReference type="AlphaFoldDB" id="A0A1Y1YR88"/>
<feature type="region of interest" description="Disordered" evidence="1">
    <location>
        <begin position="325"/>
        <end position="359"/>
    </location>
</feature>
<dbReference type="Proteomes" id="UP000193144">
    <property type="component" value="Unassembled WGS sequence"/>
</dbReference>
<proteinExistence type="predicted"/>
<protein>
    <submittedName>
        <fullName evidence="2">Uncharacterized protein</fullName>
    </submittedName>
</protein>
<organism evidence="2 3">
    <name type="scientific">Clohesyomyces aquaticus</name>
    <dbReference type="NCBI Taxonomy" id="1231657"/>
    <lineage>
        <taxon>Eukaryota</taxon>
        <taxon>Fungi</taxon>
        <taxon>Dikarya</taxon>
        <taxon>Ascomycota</taxon>
        <taxon>Pezizomycotina</taxon>
        <taxon>Dothideomycetes</taxon>
        <taxon>Pleosporomycetidae</taxon>
        <taxon>Pleosporales</taxon>
        <taxon>Lindgomycetaceae</taxon>
        <taxon>Clohesyomyces</taxon>
    </lineage>
</organism>
<gene>
    <name evidence="2" type="ORF">BCR34DRAFT_606231</name>
</gene>
<keyword evidence="3" id="KW-1185">Reference proteome</keyword>